<name>A0A8B3GRT1_LACPA</name>
<protein>
    <submittedName>
        <fullName evidence="1">Uncharacterized protein</fullName>
    </submittedName>
</protein>
<evidence type="ECO:0000313" key="1">
    <source>
        <dbReference type="EMBL" id="RNE26381.1"/>
    </source>
</evidence>
<reference evidence="1 2" key="1">
    <citation type="journal article" date="2018" name="Front. Microbiol.">
        <title>Conversion of Methionine to Cysteine in Lactobacillus paracasei Depends on the Highly Mobile cysK-ctl-cysE Gene Cluster.</title>
        <authorList>
            <person name="Wuthrich D."/>
            <person name="Irmler S."/>
            <person name="Berthoud H."/>
            <person name="Guggenbuhl B."/>
            <person name="Eugster E."/>
            <person name="Bruggmann R."/>
        </authorList>
    </citation>
    <scope>NUCLEOTIDE SEQUENCE [LARGE SCALE GENOMIC DNA]</scope>
    <source>
        <strain evidence="1 2">FAM6012</strain>
    </source>
</reference>
<dbReference type="EMBL" id="LKGI01000105">
    <property type="protein sequence ID" value="RNE26381.1"/>
    <property type="molecule type" value="Genomic_DNA"/>
</dbReference>
<accession>A0A8B3GRT1</accession>
<dbReference type="RefSeq" id="WP_123019887.1">
    <property type="nucleotide sequence ID" value="NZ_LKGI01000105.1"/>
</dbReference>
<dbReference type="Proteomes" id="UP000284123">
    <property type="component" value="Unassembled WGS sequence"/>
</dbReference>
<proteinExistence type="predicted"/>
<dbReference type="AlphaFoldDB" id="A0A8B3GRT1"/>
<comment type="caution">
    <text evidence="1">The sequence shown here is derived from an EMBL/GenBank/DDBJ whole genome shotgun (WGS) entry which is preliminary data.</text>
</comment>
<evidence type="ECO:0000313" key="2">
    <source>
        <dbReference type="Proteomes" id="UP000284123"/>
    </source>
</evidence>
<sequence length="419" mass="48356">MDEKPIGYLKFNKYVDKLVDNQIWMGKIESFTQRQPGIHNNDQILDRSEGKVNTDDGAIDYTELMNIVSPNLKTSCYIASFTGLYKSNFKNGKIKKNTAYNLSKLAGGRNFAVMESANSGTNSLEEAAKAESMSPRLRNPEMPLGYLDAKGEIKNYAQQVILYDEVAQRASGLISPTRRAKTSKTKHWTPKNAAFNILLETTREAASEHIKSLGKDYIAELVKKLIEESKIDVVEKLMRNMDTEYIRDLESHMNRETYNKMIKINIQRCNPLKPSHLNVCIEFNKVTYADAKIPATKAETIQRAKKDRTFLDKLLKMCFFEKPSKFKDQQEYRLVLIARETKAGQEFPRIMNIQYYKEPLSSDCNENMLNLQPIQAKSFCSRFIYCLPQAYLDDLGKSIIEERDNRVYPIVTKVRREYY</sequence>
<gene>
    <name evidence="1" type="ORF">FAM6012_02850</name>
</gene>
<organism evidence="1 2">
    <name type="scientific">Lacticaseibacillus paracasei</name>
    <name type="common">Lactobacillus paracasei</name>
    <dbReference type="NCBI Taxonomy" id="1597"/>
    <lineage>
        <taxon>Bacteria</taxon>
        <taxon>Bacillati</taxon>
        <taxon>Bacillota</taxon>
        <taxon>Bacilli</taxon>
        <taxon>Lactobacillales</taxon>
        <taxon>Lactobacillaceae</taxon>
        <taxon>Lacticaseibacillus</taxon>
    </lineage>
</organism>